<reference evidence="3" key="1">
    <citation type="submission" date="2021-12" db="EMBL/GenBank/DDBJ databases">
        <title>Alicyclobacillaceae gen. nov., sp. nov., isolated from chalcocite enrichment system.</title>
        <authorList>
            <person name="Jiang Z."/>
        </authorList>
    </citation>
    <scope>NUCLEOTIDE SEQUENCE</scope>
    <source>
        <strain evidence="3">MYW30-H2</strain>
    </source>
</reference>
<dbReference type="EMBL" id="CP089291">
    <property type="protein sequence ID" value="UOF88808.1"/>
    <property type="molecule type" value="Genomic_DNA"/>
</dbReference>
<dbReference type="PROSITE" id="PS50005">
    <property type="entry name" value="TPR"/>
    <property type="match status" value="2"/>
</dbReference>
<keyword evidence="3" id="KW-0328">Glycosyltransferase</keyword>
<name>A0ABY4CEH2_9BACL</name>
<dbReference type="SUPFAM" id="SSF53448">
    <property type="entry name" value="Nucleotide-diphospho-sugar transferases"/>
    <property type="match status" value="1"/>
</dbReference>
<feature type="domain" description="Glycosyltransferase 2-like" evidence="2">
    <location>
        <begin position="5"/>
        <end position="90"/>
    </location>
</feature>
<evidence type="ECO:0000313" key="3">
    <source>
        <dbReference type="EMBL" id="UOF88808.1"/>
    </source>
</evidence>
<evidence type="ECO:0000256" key="1">
    <source>
        <dbReference type="PROSITE-ProRule" id="PRU00339"/>
    </source>
</evidence>
<keyword evidence="4" id="KW-1185">Reference proteome</keyword>
<dbReference type="SUPFAM" id="SSF48452">
    <property type="entry name" value="TPR-like"/>
    <property type="match status" value="1"/>
</dbReference>
<dbReference type="GO" id="GO:0016757">
    <property type="term" value="F:glycosyltransferase activity"/>
    <property type="evidence" value="ECO:0007669"/>
    <property type="project" value="UniProtKB-KW"/>
</dbReference>
<dbReference type="InterPro" id="IPR019734">
    <property type="entry name" value="TPR_rpt"/>
</dbReference>
<gene>
    <name evidence="3" type="ORF">LSG31_12725</name>
</gene>
<dbReference type="InterPro" id="IPR029044">
    <property type="entry name" value="Nucleotide-diphossugar_trans"/>
</dbReference>
<feature type="repeat" description="TPR" evidence="1">
    <location>
        <begin position="197"/>
        <end position="230"/>
    </location>
</feature>
<dbReference type="Pfam" id="PF00535">
    <property type="entry name" value="Glycos_transf_2"/>
    <property type="match status" value="1"/>
</dbReference>
<sequence length="472" mass="53970">MNRISLCMIVRNEAKTIAACLESARKAVDEIIIVDTGSTDGTVELCRSFEADIYHYDWCDDFAKARNYGLERATGDWILMLDADDELNVQDRQTIRLLTEGEQTDAYFFLTENWVGDSSDPSILNYAQLRLFRNRPDFRYQGAIHEMIPAISNARCKYVPIKIIHRGYLDTLVQERQKISRNVAILRKELACCPDDPALLYYLGNEMLRMGQMEEAADFYEQALKQSRCDGEQRRCFLPELPTKYAYCLWKREQGEKALQVLQEAQAHAPKHTDLWFLLGNILFENGDLEGACTAFATCLSMGEAPPEYPSQAGCGSFQAAFFLGLIALEQRNMELAQRHFQAALRMNPQHLPSITQLCTCFWIQGKYDQVRGMLDRVSSPVKDMDWTRFLAILNQVIDSGRVDPEVCTQSNVPAFFNCMAALAAFHKTDTVAALLCQLPHRLLDVAMQEQWFYEAMGRYWLRAAVCLERSK</sequence>
<dbReference type="Gene3D" id="1.25.40.10">
    <property type="entry name" value="Tetratricopeptide repeat domain"/>
    <property type="match status" value="1"/>
</dbReference>
<organism evidence="3 4">
    <name type="scientific">Fodinisporobacter ferrooxydans</name>
    <dbReference type="NCBI Taxonomy" id="2901836"/>
    <lineage>
        <taxon>Bacteria</taxon>
        <taxon>Bacillati</taxon>
        <taxon>Bacillota</taxon>
        <taxon>Bacilli</taxon>
        <taxon>Bacillales</taxon>
        <taxon>Alicyclobacillaceae</taxon>
        <taxon>Fodinisporobacter</taxon>
    </lineage>
</organism>
<dbReference type="Pfam" id="PF14559">
    <property type="entry name" value="TPR_19"/>
    <property type="match status" value="1"/>
</dbReference>
<evidence type="ECO:0000259" key="2">
    <source>
        <dbReference type="Pfam" id="PF00535"/>
    </source>
</evidence>
<dbReference type="Gene3D" id="3.90.550.10">
    <property type="entry name" value="Spore Coat Polysaccharide Biosynthesis Protein SpsA, Chain A"/>
    <property type="match status" value="1"/>
</dbReference>
<dbReference type="CDD" id="cd02511">
    <property type="entry name" value="Beta4Glucosyltransferase"/>
    <property type="match status" value="1"/>
</dbReference>
<dbReference type="RefSeq" id="WP_347435486.1">
    <property type="nucleotide sequence ID" value="NZ_CP089291.1"/>
</dbReference>
<proteinExistence type="predicted"/>
<evidence type="ECO:0000313" key="4">
    <source>
        <dbReference type="Proteomes" id="UP000830167"/>
    </source>
</evidence>
<dbReference type="InterPro" id="IPR001173">
    <property type="entry name" value="Glyco_trans_2-like"/>
</dbReference>
<dbReference type="Proteomes" id="UP000830167">
    <property type="component" value="Chromosome"/>
</dbReference>
<dbReference type="Pfam" id="PF13181">
    <property type="entry name" value="TPR_8"/>
    <property type="match status" value="1"/>
</dbReference>
<feature type="repeat" description="TPR" evidence="1">
    <location>
        <begin position="318"/>
        <end position="351"/>
    </location>
</feature>
<protein>
    <submittedName>
        <fullName evidence="3">Glycosyltransferase</fullName>
        <ecNumber evidence="3">2.4.-.-</ecNumber>
    </submittedName>
</protein>
<accession>A0ABY4CEH2</accession>
<dbReference type="EC" id="2.4.-.-" evidence="3"/>
<dbReference type="PANTHER" id="PTHR43630">
    <property type="entry name" value="POLY-BETA-1,6-N-ACETYL-D-GLUCOSAMINE SYNTHASE"/>
    <property type="match status" value="1"/>
</dbReference>
<dbReference type="InterPro" id="IPR011990">
    <property type="entry name" value="TPR-like_helical_dom_sf"/>
</dbReference>
<keyword evidence="1" id="KW-0802">TPR repeat</keyword>
<dbReference type="SMART" id="SM00028">
    <property type="entry name" value="TPR"/>
    <property type="match status" value="4"/>
</dbReference>
<keyword evidence="3" id="KW-0808">Transferase</keyword>
<dbReference type="PANTHER" id="PTHR43630:SF2">
    <property type="entry name" value="GLYCOSYLTRANSFERASE"/>
    <property type="match status" value="1"/>
</dbReference>